<evidence type="ECO:0000256" key="1">
    <source>
        <dbReference type="ARBA" id="ARBA00004496"/>
    </source>
</evidence>
<evidence type="ECO:0000259" key="5">
    <source>
        <dbReference type="Pfam" id="PF17187"/>
    </source>
</evidence>
<gene>
    <name evidence="6" type="ORF">BJ508DRAFT_418529</name>
</gene>
<dbReference type="InterPro" id="IPR013931">
    <property type="entry name" value="Svf1-like_N"/>
</dbReference>
<proteinExistence type="inferred from homology"/>
<evidence type="ECO:0000313" key="6">
    <source>
        <dbReference type="EMBL" id="RPA74624.1"/>
    </source>
</evidence>
<dbReference type="Pfam" id="PF17187">
    <property type="entry name" value="Svf1_C"/>
    <property type="match status" value="1"/>
</dbReference>
<dbReference type="GO" id="GO:0006979">
    <property type="term" value="P:response to oxidative stress"/>
    <property type="evidence" value="ECO:0007669"/>
    <property type="project" value="InterPro"/>
</dbReference>
<dbReference type="InterPro" id="IPR023374">
    <property type="entry name" value="AttH-like_dom_sf"/>
</dbReference>
<comment type="similarity">
    <text evidence="2">Belongs to the SVF1 family.</text>
</comment>
<protein>
    <submittedName>
        <fullName evidence="6">Oxidative stress survival, Svf1-like protein</fullName>
    </submittedName>
</protein>
<reference evidence="6 7" key="1">
    <citation type="journal article" date="2018" name="Nat. Ecol. Evol.">
        <title>Pezizomycetes genomes reveal the molecular basis of ectomycorrhizal truffle lifestyle.</title>
        <authorList>
            <person name="Murat C."/>
            <person name="Payen T."/>
            <person name="Noel B."/>
            <person name="Kuo A."/>
            <person name="Morin E."/>
            <person name="Chen J."/>
            <person name="Kohler A."/>
            <person name="Krizsan K."/>
            <person name="Balestrini R."/>
            <person name="Da Silva C."/>
            <person name="Montanini B."/>
            <person name="Hainaut M."/>
            <person name="Levati E."/>
            <person name="Barry K.W."/>
            <person name="Belfiori B."/>
            <person name="Cichocki N."/>
            <person name="Clum A."/>
            <person name="Dockter R.B."/>
            <person name="Fauchery L."/>
            <person name="Guy J."/>
            <person name="Iotti M."/>
            <person name="Le Tacon F."/>
            <person name="Lindquist E.A."/>
            <person name="Lipzen A."/>
            <person name="Malagnac F."/>
            <person name="Mello A."/>
            <person name="Molinier V."/>
            <person name="Miyauchi S."/>
            <person name="Poulain J."/>
            <person name="Riccioni C."/>
            <person name="Rubini A."/>
            <person name="Sitrit Y."/>
            <person name="Splivallo R."/>
            <person name="Traeger S."/>
            <person name="Wang M."/>
            <person name="Zifcakova L."/>
            <person name="Wipf D."/>
            <person name="Zambonelli A."/>
            <person name="Paolocci F."/>
            <person name="Nowrousian M."/>
            <person name="Ottonello S."/>
            <person name="Baldrian P."/>
            <person name="Spatafora J.W."/>
            <person name="Henrissat B."/>
            <person name="Nagy L.G."/>
            <person name="Aury J.M."/>
            <person name="Wincker P."/>
            <person name="Grigoriev I.V."/>
            <person name="Bonfante P."/>
            <person name="Martin F.M."/>
        </authorList>
    </citation>
    <scope>NUCLEOTIDE SEQUENCE [LARGE SCALE GENOMIC DNA]</scope>
    <source>
        <strain evidence="6 7">RN42</strain>
    </source>
</reference>
<comment type="subcellular location">
    <subcellularLocation>
        <location evidence="1">Cytoplasm</location>
    </subcellularLocation>
</comment>
<name>A0A3N4HY70_ASCIM</name>
<feature type="domain" description="Svf1-like N-terminal" evidence="4">
    <location>
        <begin position="59"/>
        <end position="218"/>
    </location>
</feature>
<dbReference type="InterPro" id="IPR051385">
    <property type="entry name" value="Ceramide-binding_SVF1"/>
</dbReference>
<dbReference type="Proteomes" id="UP000275078">
    <property type="component" value="Unassembled WGS sequence"/>
</dbReference>
<dbReference type="SUPFAM" id="SSF159245">
    <property type="entry name" value="AttH-like"/>
    <property type="match status" value="1"/>
</dbReference>
<dbReference type="Pfam" id="PF08622">
    <property type="entry name" value="Svf1"/>
    <property type="match status" value="1"/>
</dbReference>
<dbReference type="InterPro" id="IPR033394">
    <property type="entry name" value="Svf1-like_C"/>
</dbReference>
<evidence type="ECO:0000313" key="7">
    <source>
        <dbReference type="Proteomes" id="UP000275078"/>
    </source>
</evidence>
<dbReference type="STRING" id="1160509.A0A3N4HY70"/>
<dbReference type="PANTHER" id="PTHR47107:SF1">
    <property type="entry name" value="CERAMIDE-BINDING PROTEIN SVF1-RELATED"/>
    <property type="match status" value="1"/>
</dbReference>
<organism evidence="6 7">
    <name type="scientific">Ascobolus immersus RN42</name>
    <dbReference type="NCBI Taxonomy" id="1160509"/>
    <lineage>
        <taxon>Eukaryota</taxon>
        <taxon>Fungi</taxon>
        <taxon>Dikarya</taxon>
        <taxon>Ascomycota</taxon>
        <taxon>Pezizomycotina</taxon>
        <taxon>Pezizomycetes</taxon>
        <taxon>Pezizales</taxon>
        <taxon>Ascobolaceae</taxon>
        <taxon>Ascobolus</taxon>
    </lineage>
</organism>
<evidence type="ECO:0000256" key="2">
    <source>
        <dbReference type="ARBA" id="ARBA00009069"/>
    </source>
</evidence>
<dbReference type="GO" id="GO:0005737">
    <property type="term" value="C:cytoplasm"/>
    <property type="evidence" value="ECO:0007669"/>
    <property type="project" value="UniProtKB-SubCell"/>
</dbReference>
<dbReference type="AlphaFoldDB" id="A0A3N4HY70"/>
<dbReference type="OrthoDB" id="2590239at2759"/>
<accession>A0A3N4HY70</accession>
<feature type="domain" description="Svf1-like C-terminal" evidence="5">
    <location>
        <begin position="220"/>
        <end position="381"/>
    </location>
</feature>
<sequence>MFSWATKAVQSGLSVVAGTAEPIYGPDHIKTVATQESLNPTYELRDDDLRWRAYDYTCVETQTWYLTADNGMVALVQAIYSNVLKVQKNTQFVVKVFYPGNDGKVHWSSTELLDQGFDDEQFSFYAENLAIVLSEDKNSYKIMSKAAQDTQVNLEITRAGPGFKVGSTGETLYGPDPQNPWGSMRHVFWPRTKVSGNIVINGEKIDFAGKALYIMACQGMKPHHAAARWNFVDFQGPTYSALMMEFTTPPSYGDTVVNVACIVTDDKLIGGGTKSSAEHVESKLDPEPNWPQPTHLKYTWNLNGKDGKPVTASLEYQGERRERVDIMGEIPAVVKKIIGGVAGTKPYIYQYITKESPLKIKIGDEEITEQGTLYSEATFIS</sequence>
<evidence type="ECO:0000259" key="4">
    <source>
        <dbReference type="Pfam" id="PF08622"/>
    </source>
</evidence>
<dbReference type="Gene3D" id="2.40.370.10">
    <property type="entry name" value="AttH-like domain"/>
    <property type="match status" value="1"/>
</dbReference>
<keyword evidence="3" id="KW-0963">Cytoplasm</keyword>
<dbReference type="PANTHER" id="PTHR47107">
    <property type="entry name" value="SVF1-LIKE PROTEIN YDR222W-RELATED"/>
    <property type="match status" value="1"/>
</dbReference>
<keyword evidence="7" id="KW-1185">Reference proteome</keyword>
<dbReference type="EMBL" id="ML119785">
    <property type="protein sequence ID" value="RPA74624.1"/>
    <property type="molecule type" value="Genomic_DNA"/>
</dbReference>
<evidence type="ECO:0000256" key="3">
    <source>
        <dbReference type="ARBA" id="ARBA00022490"/>
    </source>
</evidence>